<dbReference type="Pfam" id="PF01885">
    <property type="entry name" value="PTS_2-RNA"/>
    <property type="match status" value="1"/>
</dbReference>
<organism evidence="7 8">
    <name type="scientific">Pocillopora meandrina</name>
    <dbReference type="NCBI Taxonomy" id="46732"/>
    <lineage>
        <taxon>Eukaryota</taxon>
        <taxon>Metazoa</taxon>
        <taxon>Cnidaria</taxon>
        <taxon>Anthozoa</taxon>
        <taxon>Hexacorallia</taxon>
        <taxon>Scleractinia</taxon>
        <taxon>Astrocoeniina</taxon>
        <taxon>Pocilloporidae</taxon>
        <taxon>Pocillopora</taxon>
    </lineage>
</organism>
<evidence type="ECO:0000313" key="7">
    <source>
        <dbReference type="EMBL" id="CAH3043328.1"/>
    </source>
</evidence>
<protein>
    <recommendedName>
        <fullName evidence="3">2'-phosphotransferase</fullName>
        <ecNumber evidence="3">2.7.1.160</ecNumber>
    </recommendedName>
</protein>
<reference evidence="7 8" key="1">
    <citation type="submission" date="2022-05" db="EMBL/GenBank/DDBJ databases">
        <authorList>
            <consortium name="Genoscope - CEA"/>
            <person name="William W."/>
        </authorList>
    </citation>
    <scope>NUCLEOTIDE SEQUENCE [LARGE SCALE GENOMIC DNA]</scope>
</reference>
<dbReference type="FunFam" id="3.20.170.30:FF:000002">
    <property type="entry name" value="Phosphotransferase, putative"/>
    <property type="match status" value="1"/>
</dbReference>
<dbReference type="Gene3D" id="3.20.170.30">
    <property type="match status" value="1"/>
</dbReference>
<comment type="function">
    <text evidence="1">Catalyzes the last step of tRNA splicing, the transfer of the splice junction 2'-phosphate from ligated tRNA to NAD to produce ADP-ribose 1''-2'' cyclic phosphate.</text>
</comment>
<dbReference type="Gene3D" id="1.10.10.970">
    <property type="entry name" value="RNA 2'-phosphotransferase, Tpt1/KptA family, N-terminal domain"/>
    <property type="match status" value="1"/>
</dbReference>
<feature type="non-terminal residue" evidence="7">
    <location>
        <position position="1"/>
    </location>
</feature>
<evidence type="ECO:0000256" key="6">
    <source>
        <dbReference type="ARBA" id="ARBA00047949"/>
    </source>
</evidence>
<accession>A0AAU9W138</accession>
<dbReference type="PANTHER" id="PTHR12684:SF2">
    <property type="entry name" value="TRNA 2'-PHOSPHOTRANSFERASE 1"/>
    <property type="match status" value="1"/>
</dbReference>
<comment type="catalytic activity">
    <reaction evidence="6">
        <text>2'-phospho-[ligated tRNA] + NAD(+) = mature tRNA + ADP-alpha-D-ribose 1'',2''-cyclic phosphate + nicotinamide</text>
        <dbReference type="Rhea" id="RHEA:23324"/>
        <dbReference type="Rhea" id="RHEA-COMP:11106"/>
        <dbReference type="Rhea" id="RHEA-COMP:11107"/>
        <dbReference type="ChEBI" id="CHEBI:17154"/>
        <dbReference type="ChEBI" id="CHEBI:57540"/>
        <dbReference type="ChEBI" id="CHEBI:76596"/>
        <dbReference type="ChEBI" id="CHEBI:82883"/>
        <dbReference type="ChEBI" id="CHEBI:85027"/>
        <dbReference type="EC" id="2.7.1.160"/>
    </reaction>
</comment>
<dbReference type="InterPro" id="IPR002745">
    <property type="entry name" value="Ptrans_KptA/Tpt1"/>
</dbReference>
<name>A0AAU9W138_9CNID</name>
<comment type="caution">
    <text evidence="7">The sequence shown here is derived from an EMBL/GenBank/DDBJ whole genome shotgun (WGS) entry which is preliminary data.</text>
</comment>
<proteinExistence type="inferred from homology"/>
<dbReference type="InterPro" id="IPR042081">
    <property type="entry name" value="RNA_2'-PTrans_C"/>
</dbReference>
<sequence>QRGHNIQLSKALSYILRHGASKEGLQMSEGFVFVDELLKLRQFKRYSENEIRKVVDENDKKRFALRLDPVTNRLQIRANQGHTIEVDDLELNPITDPSDAPVVLHGTYRECWELIKAQGLSRMSRNHIHFAPGEPGEEGVISGMRSSCEILVFIDLRKALSDGFKFYRSANNVILCPGNEQGFLPPQYFEKVMQTKPSKYFILISFTIEQSTS</sequence>
<dbReference type="InterPro" id="IPR042080">
    <property type="entry name" value="RNA_2'-PTrans_N"/>
</dbReference>
<gene>
    <name evidence="7" type="ORF">PMEA_00031470</name>
</gene>
<dbReference type="GO" id="GO:0006388">
    <property type="term" value="P:tRNA splicing, via endonucleolytic cleavage and ligation"/>
    <property type="evidence" value="ECO:0007669"/>
    <property type="project" value="TreeGrafter"/>
</dbReference>
<dbReference type="EC" id="2.7.1.160" evidence="3"/>
<evidence type="ECO:0000256" key="3">
    <source>
        <dbReference type="ARBA" id="ARBA00012007"/>
    </source>
</evidence>
<dbReference type="EMBL" id="CALNXJ010000007">
    <property type="protein sequence ID" value="CAH3043328.1"/>
    <property type="molecule type" value="Genomic_DNA"/>
</dbReference>
<evidence type="ECO:0000256" key="2">
    <source>
        <dbReference type="ARBA" id="ARBA00009836"/>
    </source>
</evidence>
<keyword evidence="4" id="KW-0808">Transferase</keyword>
<dbReference type="GO" id="GO:0000215">
    <property type="term" value="F:tRNA 2'-phosphotransferase activity"/>
    <property type="evidence" value="ECO:0007669"/>
    <property type="project" value="UniProtKB-EC"/>
</dbReference>
<keyword evidence="5" id="KW-0520">NAD</keyword>
<evidence type="ECO:0000313" key="8">
    <source>
        <dbReference type="Proteomes" id="UP001159428"/>
    </source>
</evidence>
<dbReference type="Proteomes" id="UP001159428">
    <property type="component" value="Unassembled WGS sequence"/>
</dbReference>
<evidence type="ECO:0000256" key="4">
    <source>
        <dbReference type="ARBA" id="ARBA00022679"/>
    </source>
</evidence>
<keyword evidence="8" id="KW-1185">Reference proteome</keyword>
<dbReference type="AlphaFoldDB" id="A0AAU9W138"/>
<comment type="similarity">
    <text evidence="2">Belongs to the KptA/TPT1 family.</text>
</comment>
<dbReference type="PANTHER" id="PTHR12684">
    <property type="entry name" value="PUTATIVE PHOSPHOTRANSFERASE"/>
    <property type="match status" value="1"/>
</dbReference>
<evidence type="ECO:0000256" key="5">
    <source>
        <dbReference type="ARBA" id="ARBA00023027"/>
    </source>
</evidence>
<dbReference type="SUPFAM" id="SSF56399">
    <property type="entry name" value="ADP-ribosylation"/>
    <property type="match status" value="1"/>
</dbReference>
<evidence type="ECO:0000256" key="1">
    <source>
        <dbReference type="ARBA" id="ARBA00003343"/>
    </source>
</evidence>